<comment type="caution">
    <text evidence="1">The sequence shown here is derived from an EMBL/GenBank/DDBJ whole genome shotgun (WGS) entry which is preliminary data.</text>
</comment>
<gene>
    <name evidence="1" type="ORF">LCGC14_0195330</name>
</gene>
<dbReference type="AlphaFoldDB" id="A0A0F9UKB3"/>
<dbReference type="EMBL" id="LAZR01000084">
    <property type="protein sequence ID" value="KKN93700.1"/>
    <property type="molecule type" value="Genomic_DNA"/>
</dbReference>
<evidence type="ECO:0000313" key="1">
    <source>
        <dbReference type="EMBL" id="KKN93700.1"/>
    </source>
</evidence>
<accession>A0A0F9UKB3</accession>
<proteinExistence type="predicted"/>
<organism evidence="1">
    <name type="scientific">marine sediment metagenome</name>
    <dbReference type="NCBI Taxonomy" id="412755"/>
    <lineage>
        <taxon>unclassified sequences</taxon>
        <taxon>metagenomes</taxon>
        <taxon>ecological metagenomes</taxon>
    </lineage>
</organism>
<reference evidence="1" key="1">
    <citation type="journal article" date="2015" name="Nature">
        <title>Complex archaea that bridge the gap between prokaryotes and eukaryotes.</title>
        <authorList>
            <person name="Spang A."/>
            <person name="Saw J.H."/>
            <person name="Jorgensen S.L."/>
            <person name="Zaremba-Niedzwiedzka K."/>
            <person name="Martijn J."/>
            <person name="Lind A.E."/>
            <person name="van Eijk R."/>
            <person name="Schleper C."/>
            <person name="Guy L."/>
            <person name="Ettema T.J."/>
        </authorList>
    </citation>
    <scope>NUCLEOTIDE SEQUENCE</scope>
</reference>
<protein>
    <submittedName>
        <fullName evidence="1">Uncharacterized protein</fullName>
    </submittedName>
</protein>
<sequence>MKLVLITESYEEKQWMMGRVGELVPNDGEGLMGISPKIRVPDGDGKDHFIYGYESWWSGLPDIPDIPDDIQPGDSIPAYVFKELYRSTQQTKALMDEIAIEGGHLSAADALKEIGERLLWTERIADTVRIFFSNMLDKITPSKEKLDKLSPEEKQKEMLIAENKMKEALEPHKEYIKEVMAIQEQEQVATEDDYNRVKEILDNIVFD</sequence>
<name>A0A0F9UKB3_9ZZZZ</name>